<dbReference type="SUPFAM" id="SSF52540">
    <property type="entry name" value="P-loop containing nucleoside triphosphate hydrolases"/>
    <property type="match status" value="1"/>
</dbReference>
<dbReference type="AlphaFoldDB" id="A0A8T3LGG1"/>
<dbReference type="Proteomes" id="UP000523197">
    <property type="component" value="Unassembled WGS sequence"/>
</dbReference>
<gene>
    <name evidence="4" type="ORF">HLX92_26215</name>
</gene>
<dbReference type="GO" id="GO:0005524">
    <property type="term" value="F:ATP binding"/>
    <property type="evidence" value="ECO:0007669"/>
    <property type="project" value="UniProtKB-KW"/>
</dbReference>
<keyword evidence="2" id="KW-0067">ATP-binding</keyword>
<organism evidence="4 5">
    <name type="scientific">Escherichia coli</name>
    <dbReference type="NCBI Taxonomy" id="562"/>
    <lineage>
        <taxon>Bacteria</taxon>
        <taxon>Pseudomonadati</taxon>
        <taxon>Pseudomonadota</taxon>
        <taxon>Gammaproteobacteria</taxon>
        <taxon>Enterobacterales</taxon>
        <taxon>Enterobacteriaceae</taxon>
        <taxon>Escherichia</taxon>
    </lineage>
</organism>
<keyword evidence="1" id="KW-0547">Nucleotide-binding</keyword>
<evidence type="ECO:0000313" key="5">
    <source>
        <dbReference type="Proteomes" id="UP000523197"/>
    </source>
</evidence>
<dbReference type="GO" id="GO:0016301">
    <property type="term" value="F:kinase activity"/>
    <property type="evidence" value="ECO:0007669"/>
    <property type="project" value="InterPro"/>
</dbReference>
<sequence length="157" mass="17798">MATLMEKDALLNGASQCIAFLSNIIDNCSVSSHQDSGDALKRLVSYRDYLYSTPAELVDFTQGKILLQQVRTQYQHEFNNTTHSENKASFDSIWQRLTNHEVTPQQHPIGFVLGGQPGAGKSSLIELAKRETKDNIMIINGDDFRFLHPDFNYIYQN</sequence>
<feature type="domain" description="Zeta toxin" evidence="3">
    <location>
        <begin position="101"/>
        <end position="156"/>
    </location>
</feature>
<dbReference type="Pfam" id="PF06414">
    <property type="entry name" value="Zeta_toxin"/>
    <property type="match status" value="1"/>
</dbReference>
<dbReference type="RefSeq" id="WP_181204219.1">
    <property type="nucleotide sequence ID" value="NZ_JABFNF010000270.1"/>
</dbReference>
<feature type="non-terminal residue" evidence="4">
    <location>
        <position position="157"/>
    </location>
</feature>
<evidence type="ECO:0000313" key="4">
    <source>
        <dbReference type="EMBL" id="MBA1889618.1"/>
    </source>
</evidence>
<dbReference type="CDD" id="cd01983">
    <property type="entry name" value="SIMIBI"/>
    <property type="match status" value="1"/>
</dbReference>
<evidence type="ECO:0000259" key="3">
    <source>
        <dbReference type="Pfam" id="PF06414"/>
    </source>
</evidence>
<reference evidence="4 5" key="1">
    <citation type="submission" date="2020-05" db="EMBL/GenBank/DDBJ databases">
        <title>Epidemiological investigations into extended-spectrum beta-lactam resistant Escherichia coli ST457 carried by Australian Silver gulls identified clonal lineages that cause ExPEC disease.</title>
        <authorList>
            <person name="Nesporova K."/>
            <person name="Wyrsch E.R."/>
            <person name="Valcek A."/>
            <person name="Bitar I."/>
            <person name="Chaw K."/>
            <person name="Harris P."/>
            <person name="Hrabak J."/>
            <person name="Djordjevic S.P."/>
            <person name="Dolejska M."/>
        </authorList>
    </citation>
    <scope>NUCLEOTIDE SEQUENCE [LARGE SCALE GENOMIC DNA]</scope>
    <source>
        <strain evidence="4 5">CE1966</strain>
    </source>
</reference>
<protein>
    <submittedName>
        <fullName evidence="4">Zeta toxin</fullName>
    </submittedName>
</protein>
<dbReference type="Gene3D" id="3.40.50.300">
    <property type="entry name" value="P-loop containing nucleotide triphosphate hydrolases"/>
    <property type="match status" value="1"/>
</dbReference>
<proteinExistence type="predicted"/>
<dbReference type="EMBL" id="JABFNF010000270">
    <property type="protein sequence ID" value="MBA1889618.1"/>
    <property type="molecule type" value="Genomic_DNA"/>
</dbReference>
<dbReference type="InterPro" id="IPR010488">
    <property type="entry name" value="Zeta_toxin_domain"/>
</dbReference>
<name>A0A8T3LGG1_ECOLX</name>
<evidence type="ECO:0000256" key="1">
    <source>
        <dbReference type="ARBA" id="ARBA00022741"/>
    </source>
</evidence>
<comment type="caution">
    <text evidence="4">The sequence shown here is derived from an EMBL/GenBank/DDBJ whole genome shotgun (WGS) entry which is preliminary data.</text>
</comment>
<evidence type="ECO:0000256" key="2">
    <source>
        <dbReference type="ARBA" id="ARBA00022840"/>
    </source>
</evidence>
<accession>A0A8T3LGG1</accession>
<dbReference type="InterPro" id="IPR027417">
    <property type="entry name" value="P-loop_NTPase"/>
</dbReference>